<dbReference type="Pfam" id="PF04851">
    <property type="entry name" value="ResIII"/>
    <property type="match status" value="1"/>
</dbReference>
<dbReference type="Proteomes" id="UP001174691">
    <property type="component" value="Unassembled WGS sequence"/>
</dbReference>
<name>A0AA38R499_9PEZI</name>
<feature type="domain" description="Helicase ATP-binding" evidence="3">
    <location>
        <begin position="80"/>
        <end position="243"/>
    </location>
</feature>
<dbReference type="GO" id="GO:0070125">
    <property type="term" value="P:mitochondrial translational elongation"/>
    <property type="evidence" value="ECO:0007669"/>
    <property type="project" value="TreeGrafter"/>
</dbReference>
<dbReference type="GO" id="GO:0016787">
    <property type="term" value="F:hydrolase activity"/>
    <property type="evidence" value="ECO:0007669"/>
    <property type="project" value="UniProtKB-KW"/>
</dbReference>
<evidence type="ECO:0000313" key="5">
    <source>
        <dbReference type="EMBL" id="KAJ9133776.1"/>
    </source>
</evidence>
<keyword evidence="1" id="KW-0347">Helicase</keyword>
<dbReference type="SUPFAM" id="SSF52540">
    <property type="entry name" value="P-loop containing nucleoside triphosphate hydrolases"/>
    <property type="match status" value="1"/>
</dbReference>
<keyword evidence="1" id="KW-0547">Nucleotide-binding</keyword>
<feature type="compositionally biased region" description="Basic and acidic residues" evidence="2">
    <location>
        <begin position="441"/>
        <end position="459"/>
    </location>
</feature>
<dbReference type="InterPro" id="IPR001650">
    <property type="entry name" value="Helicase_C-like"/>
</dbReference>
<accession>A0AA38R499</accession>
<dbReference type="GO" id="GO:0000403">
    <property type="term" value="F:Y-form DNA binding"/>
    <property type="evidence" value="ECO:0007669"/>
    <property type="project" value="TreeGrafter"/>
</dbReference>
<comment type="caution">
    <text evidence="5">The sequence shown here is derived from an EMBL/GenBank/DDBJ whole genome shotgun (WGS) entry which is preliminary data.</text>
</comment>
<protein>
    <submittedName>
        <fullName evidence="5">P-loop containing nucleoside triphosphate hydrolase protein</fullName>
    </submittedName>
</protein>
<keyword evidence="5" id="KW-0378">Hydrolase</keyword>
<dbReference type="SMART" id="SM00487">
    <property type="entry name" value="DEXDc"/>
    <property type="match status" value="1"/>
</dbReference>
<proteinExistence type="predicted"/>
<dbReference type="GO" id="GO:0005524">
    <property type="term" value="F:ATP binding"/>
    <property type="evidence" value="ECO:0007669"/>
    <property type="project" value="InterPro"/>
</dbReference>
<dbReference type="PANTHER" id="PTHR47396:SF1">
    <property type="entry name" value="ATP-DEPENDENT HELICASE IRC3-RELATED"/>
    <property type="match status" value="1"/>
</dbReference>
<dbReference type="AlphaFoldDB" id="A0AA38R499"/>
<evidence type="ECO:0000259" key="3">
    <source>
        <dbReference type="PROSITE" id="PS51192"/>
    </source>
</evidence>
<dbReference type="GO" id="GO:0036121">
    <property type="term" value="F:double-stranded DNA helicase activity"/>
    <property type="evidence" value="ECO:0007669"/>
    <property type="project" value="TreeGrafter"/>
</dbReference>
<dbReference type="InterPro" id="IPR027417">
    <property type="entry name" value="P-loop_NTPase"/>
</dbReference>
<dbReference type="GO" id="GO:0061749">
    <property type="term" value="F:forked DNA-dependent helicase activity"/>
    <property type="evidence" value="ECO:0007669"/>
    <property type="project" value="TreeGrafter"/>
</dbReference>
<organism evidence="5 6">
    <name type="scientific">Coniochaeta hoffmannii</name>
    <dbReference type="NCBI Taxonomy" id="91930"/>
    <lineage>
        <taxon>Eukaryota</taxon>
        <taxon>Fungi</taxon>
        <taxon>Dikarya</taxon>
        <taxon>Ascomycota</taxon>
        <taxon>Pezizomycotina</taxon>
        <taxon>Sordariomycetes</taxon>
        <taxon>Sordariomycetidae</taxon>
        <taxon>Coniochaetales</taxon>
        <taxon>Coniochaetaceae</taxon>
        <taxon>Coniochaeta</taxon>
    </lineage>
</organism>
<dbReference type="SMART" id="SM00490">
    <property type="entry name" value="HELICc"/>
    <property type="match status" value="1"/>
</dbReference>
<dbReference type="Gene3D" id="3.40.50.300">
    <property type="entry name" value="P-loop containing nucleotide triphosphate hydrolases"/>
    <property type="match status" value="2"/>
</dbReference>
<dbReference type="InterPro" id="IPR050742">
    <property type="entry name" value="Helicase_Restrict-Modif_Enz"/>
</dbReference>
<evidence type="ECO:0000256" key="2">
    <source>
        <dbReference type="SAM" id="MobiDB-lite"/>
    </source>
</evidence>
<evidence type="ECO:0000256" key="1">
    <source>
        <dbReference type="ARBA" id="ARBA00022806"/>
    </source>
</evidence>
<reference evidence="5" key="1">
    <citation type="submission" date="2022-07" db="EMBL/GenBank/DDBJ databases">
        <title>Fungi with potential for degradation of polypropylene.</title>
        <authorList>
            <person name="Gostincar C."/>
        </authorList>
    </citation>
    <scope>NUCLEOTIDE SEQUENCE</scope>
    <source>
        <strain evidence="5">EXF-13287</strain>
    </source>
</reference>
<dbReference type="Pfam" id="PF00271">
    <property type="entry name" value="Helicase_C"/>
    <property type="match status" value="1"/>
</dbReference>
<dbReference type="GO" id="GO:0032042">
    <property type="term" value="P:mitochondrial DNA metabolic process"/>
    <property type="evidence" value="ECO:0007669"/>
    <property type="project" value="TreeGrafter"/>
</dbReference>
<keyword evidence="6" id="KW-1185">Reference proteome</keyword>
<dbReference type="InterPro" id="IPR014001">
    <property type="entry name" value="Helicase_ATP-bd"/>
</dbReference>
<dbReference type="PROSITE" id="PS51194">
    <property type="entry name" value="HELICASE_CTER"/>
    <property type="match status" value="1"/>
</dbReference>
<dbReference type="InterPro" id="IPR006935">
    <property type="entry name" value="Helicase/UvrB_N"/>
</dbReference>
<gene>
    <name evidence="5" type="ORF">NKR19_g8937</name>
</gene>
<feature type="region of interest" description="Disordered" evidence="2">
    <location>
        <begin position="441"/>
        <end position="476"/>
    </location>
</feature>
<dbReference type="PROSITE" id="PS51192">
    <property type="entry name" value="HELICASE_ATP_BIND_1"/>
    <property type="match status" value="1"/>
</dbReference>
<feature type="domain" description="Helicase C-terminal" evidence="4">
    <location>
        <begin position="298"/>
        <end position="474"/>
    </location>
</feature>
<dbReference type="CDD" id="cd18032">
    <property type="entry name" value="DEXHc_RE_I_III_res"/>
    <property type="match status" value="1"/>
</dbReference>
<keyword evidence="1" id="KW-0067">ATP-binding</keyword>
<evidence type="ECO:0000259" key="4">
    <source>
        <dbReference type="PROSITE" id="PS51194"/>
    </source>
</evidence>
<dbReference type="CDD" id="cd18799">
    <property type="entry name" value="SF2_C_EcoAI-like"/>
    <property type="match status" value="1"/>
</dbReference>
<evidence type="ECO:0000313" key="6">
    <source>
        <dbReference type="Proteomes" id="UP001174691"/>
    </source>
</evidence>
<sequence>MRQLRRIPIRSSLSSFPLASPVLNSQYACPPPSIRLFSASAARPARRKVAIHAARPTAAATADPIQLRDYQEECIQSVISSLENGHKRVGISLATGSGKTVIFTQLIERIQPPSELATQTLIVAHRRELVEQAARHCARAYPGKTIEIEMGKLHASGTADVTIASLQSIVSDDRLAKFDRARFKLVLVDEAHHIVAPGYLKILAHLGLAHKRADSPALVGVSATFSRFDGLKLGAAIDEIVYHKDYVDMIGDKWLSDVLFTTVETSTDLSKVKRNTSGDFQVPSLSKAVNTDENNDLAVRTWFAKATGRKSTLVFCVDLNHVASLTQKFHQYGVHARFVTGDTPDIERSQILDDFRNGAFPVLVNCGVFTEGTDIPNIDCIILARPTQSRNLLVQMIGRGMRLHPGKQNCHIIDMVSSLETGIVTTPTLFGLDPNELVKEASSEDMRTLKEKKDAEKQRNPHAYSSPPTPTPDAVPRKVTFTEYDSVFDLISDTSGEKHIRSISQYAWVQVGPDRYVLTGPTGTYLRIERAADQDGGASNVKFVAWEVRALPPGVSKAPFAAPRELLGSTTLTDAVHGCDRYAEEIFPHAFISRKQRWRAGPPTDGQLKFLNKMRSEDDRLTAEDINKGKASDMITKIRHGARGRFASIEAHKRRKERQELVLQQARMRRMNEVVSVGPLSV</sequence>
<dbReference type="PANTHER" id="PTHR47396">
    <property type="entry name" value="TYPE I RESTRICTION ENZYME ECOKI R PROTEIN"/>
    <property type="match status" value="1"/>
</dbReference>
<dbReference type="EMBL" id="JANBVN010000195">
    <property type="protein sequence ID" value="KAJ9133776.1"/>
    <property type="molecule type" value="Genomic_DNA"/>
</dbReference>
<dbReference type="GO" id="GO:0005759">
    <property type="term" value="C:mitochondrial matrix"/>
    <property type="evidence" value="ECO:0007669"/>
    <property type="project" value="TreeGrafter"/>
</dbReference>